<keyword evidence="1" id="KW-0378">Hydrolase</keyword>
<dbReference type="GO" id="GO:0008967">
    <property type="term" value="F:phosphoglycolate phosphatase activity"/>
    <property type="evidence" value="ECO:0007669"/>
    <property type="project" value="TreeGrafter"/>
</dbReference>
<dbReference type="InterPro" id="IPR023214">
    <property type="entry name" value="HAD_sf"/>
</dbReference>
<dbReference type="Pfam" id="PF13419">
    <property type="entry name" value="HAD_2"/>
    <property type="match status" value="1"/>
</dbReference>
<protein>
    <submittedName>
        <fullName evidence="1">HAD family hydrolase</fullName>
    </submittedName>
</protein>
<dbReference type="AlphaFoldDB" id="A0A6N7VVZ9"/>
<dbReference type="SFLD" id="SFLDG01135">
    <property type="entry name" value="C1.5.6:_HAD__Beta-PGM__Phospha"/>
    <property type="match status" value="1"/>
</dbReference>
<dbReference type="PRINTS" id="PR00413">
    <property type="entry name" value="HADHALOGNASE"/>
</dbReference>
<dbReference type="InterPro" id="IPR023198">
    <property type="entry name" value="PGP-like_dom2"/>
</dbReference>
<dbReference type="SFLD" id="SFLDG01129">
    <property type="entry name" value="C1.5:_HAD__Beta-PGM__Phosphata"/>
    <property type="match status" value="1"/>
</dbReference>
<dbReference type="InterPro" id="IPR006549">
    <property type="entry name" value="HAD-SF_hydro_IIIA"/>
</dbReference>
<dbReference type="SFLD" id="SFLDS00003">
    <property type="entry name" value="Haloacid_Dehalogenase"/>
    <property type="match status" value="1"/>
</dbReference>
<accession>A0A6N7VVZ9</accession>
<name>A0A6N7VVZ9_ACIFE</name>
<reference evidence="1 2" key="1">
    <citation type="submission" date="2019-08" db="EMBL/GenBank/DDBJ databases">
        <title>In-depth cultivation of the pig gut microbiome towards novel bacterial diversity and tailored functional studies.</title>
        <authorList>
            <person name="Wylensek D."/>
            <person name="Hitch T.C.A."/>
            <person name="Clavel T."/>
        </authorList>
    </citation>
    <scope>NUCLEOTIDE SEQUENCE [LARGE SCALE GENOMIC DNA]</scope>
    <source>
        <strain evidence="1 2">WCA-389-WT-5B</strain>
    </source>
</reference>
<proteinExistence type="predicted"/>
<evidence type="ECO:0000313" key="2">
    <source>
        <dbReference type="Proteomes" id="UP000441455"/>
    </source>
</evidence>
<sequence length="218" mass="24809">MHNVKYQAVVFDLDGTLLDTLTDLWNSVNEACREYGCAPRTRLQVRRALGNGLENLLRKSLPQEDENKFQRVFQDFRAYYLKHCNEATRPYEGIPELLKELQDLGVKLAIVSNKAHPAVLSLRDRYFPETMKVAMGESQGVRRKPAPDTVVRALEELGIPKDQAVYVGDSEVDKMTADNVGMDCFLVTWGFRDRDELAALRPTALIDRPEQILEKIKG</sequence>
<dbReference type="SUPFAM" id="SSF56784">
    <property type="entry name" value="HAD-like"/>
    <property type="match status" value="1"/>
</dbReference>
<dbReference type="InterPro" id="IPR006439">
    <property type="entry name" value="HAD-SF_hydro_IA"/>
</dbReference>
<comment type="caution">
    <text evidence="1">The sequence shown here is derived from an EMBL/GenBank/DDBJ whole genome shotgun (WGS) entry which is preliminary data.</text>
</comment>
<gene>
    <name evidence="1" type="ORF">FX155_01055</name>
</gene>
<dbReference type="NCBIfam" id="TIGR01549">
    <property type="entry name" value="HAD-SF-IA-v1"/>
    <property type="match status" value="1"/>
</dbReference>
<dbReference type="NCBIfam" id="TIGR01662">
    <property type="entry name" value="HAD-SF-IIIA"/>
    <property type="match status" value="1"/>
</dbReference>
<dbReference type="Gene3D" id="3.40.50.1000">
    <property type="entry name" value="HAD superfamily/HAD-like"/>
    <property type="match status" value="1"/>
</dbReference>
<dbReference type="InterPro" id="IPR041492">
    <property type="entry name" value="HAD_2"/>
</dbReference>
<dbReference type="Proteomes" id="UP000441455">
    <property type="component" value="Unassembled WGS sequence"/>
</dbReference>
<dbReference type="InterPro" id="IPR050155">
    <property type="entry name" value="HAD-like_hydrolase_sf"/>
</dbReference>
<dbReference type="GO" id="GO:0005829">
    <property type="term" value="C:cytosol"/>
    <property type="evidence" value="ECO:0007669"/>
    <property type="project" value="TreeGrafter"/>
</dbReference>
<dbReference type="PANTHER" id="PTHR43434:SF1">
    <property type="entry name" value="PHOSPHOGLYCOLATE PHOSPHATASE"/>
    <property type="match status" value="1"/>
</dbReference>
<evidence type="ECO:0000313" key="1">
    <source>
        <dbReference type="EMBL" id="MSS81215.1"/>
    </source>
</evidence>
<dbReference type="GO" id="GO:0006281">
    <property type="term" value="P:DNA repair"/>
    <property type="evidence" value="ECO:0007669"/>
    <property type="project" value="TreeGrafter"/>
</dbReference>
<organism evidence="1 2">
    <name type="scientific">Acidaminococcus fermentans</name>
    <dbReference type="NCBI Taxonomy" id="905"/>
    <lineage>
        <taxon>Bacteria</taxon>
        <taxon>Bacillati</taxon>
        <taxon>Bacillota</taxon>
        <taxon>Negativicutes</taxon>
        <taxon>Acidaminococcales</taxon>
        <taxon>Acidaminococcaceae</taxon>
        <taxon>Acidaminococcus</taxon>
    </lineage>
</organism>
<dbReference type="EMBL" id="VULN01000001">
    <property type="protein sequence ID" value="MSS81215.1"/>
    <property type="molecule type" value="Genomic_DNA"/>
</dbReference>
<dbReference type="Gene3D" id="1.10.150.240">
    <property type="entry name" value="Putative phosphatase, domain 2"/>
    <property type="match status" value="1"/>
</dbReference>
<dbReference type="InterPro" id="IPR036412">
    <property type="entry name" value="HAD-like_sf"/>
</dbReference>
<dbReference type="PANTHER" id="PTHR43434">
    <property type="entry name" value="PHOSPHOGLYCOLATE PHOSPHATASE"/>
    <property type="match status" value="1"/>
</dbReference>